<dbReference type="GO" id="GO:0008260">
    <property type="term" value="F:succinyl-CoA:3-oxo-acid CoA-transferase activity"/>
    <property type="evidence" value="ECO:0007669"/>
    <property type="project" value="TreeGrafter"/>
</dbReference>
<dbReference type="SMART" id="SM00882">
    <property type="entry name" value="CoA_trans"/>
    <property type="match status" value="2"/>
</dbReference>
<dbReference type="CDD" id="cd08192">
    <property type="entry name" value="MAR-like"/>
    <property type="match status" value="1"/>
</dbReference>
<evidence type="ECO:0000256" key="1">
    <source>
        <dbReference type="ARBA" id="ARBA00022679"/>
    </source>
</evidence>
<keyword evidence="6" id="KW-1185">Reference proteome</keyword>
<organism evidence="5 6">
    <name type="scientific">Bipolaris oryzae ATCC 44560</name>
    <dbReference type="NCBI Taxonomy" id="930090"/>
    <lineage>
        <taxon>Eukaryota</taxon>
        <taxon>Fungi</taxon>
        <taxon>Dikarya</taxon>
        <taxon>Ascomycota</taxon>
        <taxon>Pezizomycotina</taxon>
        <taxon>Dothideomycetes</taxon>
        <taxon>Pleosporomycetidae</taxon>
        <taxon>Pleosporales</taxon>
        <taxon>Pleosporineae</taxon>
        <taxon>Pleosporaceae</taxon>
        <taxon>Bipolaris</taxon>
    </lineage>
</organism>
<dbReference type="KEGG" id="bor:COCMIDRAFT_37911"/>
<dbReference type="SUPFAM" id="SSF56796">
    <property type="entry name" value="Dehydroquinate synthase-like"/>
    <property type="match status" value="1"/>
</dbReference>
<evidence type="ECO:0000259" key="4">
    <source>
        <dbReference type="Pfam" id="PF25137"/>
    </source>
</evidence>
<dbReference type="RefSeq" id="XP_007689233.1">
    <property type="nucleotide sequence ID" value="XM_007691043.1"/>
</dbReference>
<dbReference type="InterPro" id="IPR012791">
    <property type="entry name" value="3-oxoacid_CoA-transf_B"/>
</dbReference>
<evidence type="ECO:0000313" key="6">
    <source>
        <dbReference type="Proteomes" id="UP000054032"/>
    </source>
</evidence>
<keyword evidence="1" id="KW-0808">Transferase</keyword>
<keyword evidence="2" id="KW-0560">Oxidoreductase</keyword>
<dbReference type="InterPro" id="IPR056798">
    <property type="entry name" value="ADH_Fe_C"/>
</dbReference>
<dbReference type="NCBIfam" id="TIGR02429">
    <property type="entry name" value="pcaI_scoA_fam"/>
    <property type="match status" value="1"/>
</dbReference>
<dbReference type="AlphaFoldDB" id="W6Z2W3"/>
<dbReference type="eggNOG" id="KOG3857">
    <property type="taxonomic scope" value="Eukaryota"/>
</dbReference>
<name>W6Z2W3_COCMI</name>
<dbReference type="InterPro" id="IPR037171">
    <property type="entry name" value="NagB/RpiA_transferase-like"/>
</dbReference>
<evidence type="ECO:0000256" key="2">
    <source>
        <dbReference type="ARBA" id="ARBA00023002"/>
    </source>
</evidence>
<dbReference type="Gene3D" id="1.20.1090.10">
    <property type="entry name" value="Dehydroquinate synthase-like - alpha domain"/>
    <property type="match status" value="1"/>
</dbReference>
<dbReference type="STRING" id="930090.W6Z2W3"/>
<protein>
    <submittedName>
        <fullName evidence="5">Uncharacterized protein</fullName>
    </submittedName>
</protein>
<dbReference type="Pfam" id="PF25137">
    <property type="entry name" value="ADH_Fe_C"/>
    <property type="match status" value="1"/>
</dbReference>
<dbReference type="NCBIfam" id="TIGR02428">
    <property type="entry name" value="pcaJ_scoB_fam"/>
    <property type="match status" value="1"/>
</dbReference>
<dbReference type="PANTHER" id="PTHR13707">
    <property type="entry name" value="KETOACID-COENZYME A TRANSFERASE"/>
    <property type="match status" value="1"/>
</dbReference>
<sequence>MALPNKYQNGSVDSSTKGVYRASPVKLMIYGNGTSNQLVDVISELGATKAFIITGRSLYEKTPVIKNIEKTLGSAHGGTFSKIGQHAPIQDIKEATSLMAKSGCDVLVSIGGGSPIDSAKAIAYNIHQETGKWIPSIAVPTTLSVAETTQNAGFTTEEKHKIAVSHPELVPKAVVYDGDIAVYTPLNLWTSTGIRSLDHAVELMYHPLAAEIPTKRMALEAIKDLFAYLPQSKADPNDAEVRTKLFIACYSSLFPFLYTGGVGLSHSIGHAIGATYSIPHGITSCLSLAPTVHYKASNPEEAKQIARIIPYIGKQSTGSDENDSHIVADAIAGLVEELGHKTTLTAYNVPTGEAEEEAIALRALHSKEHKDFASSPWLFPLHGMTNQRAFCPQPPQCSRLSSFPPPPIVETFSPAIGHGICPSAMQRSLLFSARRRGPATGMRFFSASASRPAINKIVSSAQEAIRDMKPDSTLLVGGFGFSGVPNTLINALRDRSDLTNFTVVSNNAGMPGVGLGQLLETKQIGTMIASYIGDNKVFEQMYLKGELSLQLTPQGTIAEKCAAGAAGVPAFYTPAAYGTIVQTGELPVRYNTDGTIAKMAPPKETREFNGKSYVMEEAIFGDYAFVKVAKADRLGNCQFRKAQNNFNEAMGKNAKMTIVEADEIVEDGEIAPEDIHLQGIYVKRVIKSTVGKEIERKVFWKSPEEQKKALLEGGSSEASQKRERIIKRAAQELKDGMYVNLGIGMPLAAPAFLPEGTEIILESENGILGMGRYPKPGEEDPDLINAGKETVTLIKGASTFGSHESFGMIRSGRIDVAMLGAMQVNQYGDLANFMLPGKVKGIGGAMDLVANPTQTKVVITMEHVDKKGNPKILKQCTFPLTGQKCVSTIITDLAVFECDRVEGLTLIEHAKGVSVEEIRAKTEAEFKVSEGLKEMSV</sequence>
<dbReference type="PANTHER" id="PTHR13707:SF58">
    <property type="entry name" value="SUCCINYL-COA:3-KETOACID-COENZYME A TRANSFERASE"/>
    <property type="match status" value="1"/>
</dbReference>
<dbReference type="eggNOG" id="KOG3822">
    <property type="taxonomic scope" value="Eukaryota"/>
</dbReference>
<dbReference type="HOGENOM" id="CLU_012323_0_0_1"/>
<reference evidence="5 6" key="1">
    <citation type="journal article" date="2013" name="PLoS Genet.">
        <title>Comparative genome structure, secondary metabolite, and effector coding capacity across Cochliobolus pathogens.</title>
        <authorList>
            <person name="Condon B.J."/>
            <person name="Leng Y."/>
            <person name="Wu D."/>
            <person name="Bushley K.E."/>
            <person name="Ohm R.A."/>
            <person name="Otillar R."/>
            <person name="Martin J."/>
            <person name="Schackwitz W."/>
            <person name="Grimwood J."/>
            <person name="MohdZainudin N."/>
            <person name="Xue C."/>
            <person name="Wang R."/>
            <person name="Manning V.A."/>
            <person name="Dhillon B."/>
            <person name="Tu Z.J."/>
            <person name="Steffenson B.J."/>
            <person name="Salamov A."/>
            <person name="Sun H."/>
            <person name="Lowry S."/>
            <person name="LaButti K."/>
            <person name="Han J."/>
            <person name="Copeland A."/>
            <person name="Lindquist E."/>
            <person name="Barry K."/>
            <person name="Schmutz J."/>
            <person name="Baker S.E."/>
            <person name="Ciuffetti L.M."/>
            <person name="Grigoriev I.V."/>
            <person name="Zhong S."/>
            <person name="Turgeon B.G."/>
        </authorList>
    </citation>
    <scope>NUCLEOTIDE SEQUENCE [LARGE SCALE GENOMIC DNA]</scope>
    <source>
        <strain evidence="5 6">ATCC 44560</strain>
    </source>
</reference>
<evidence type="ECO:0000313" key="5">
    <source>
        <dbReference type="EMBL" id="EUC44265.1"/>
    </source>
</evidence>
<dbReference type="InterPro" id="IPR004165">
    <property type="entry name" value="CoA_trans_fam_I"/>
</dbReference>
<gene>
    <name evidence="5" type="ORF">COCMIDRAFT_37911</name>
</gene>
<accession>W6Z2W3</accession>
<evidence type="ECO:0000259" key="3">
    <source>
        <dbReference type="Pfam" id="PF00465"/>
    </source>
</evidence>
<dbReference type="InterPro" id="IPR001670">
    <property type="entry name" value="ADH_Fe/GldA"/>
</dbReference>
<dbReference type="OrthoDB" id="1933379at2759"/>
<dbReference type="GO" id="GO:0016491">
    <property type="term" value="F:oxidoreductase activity"/>
    <property type="evidence" value="ECO:0007669"/>
    <property type="project" value="UniProtKB-KW"/>
</dbReference>
<dbReference type="GeneID" id="19123350"/>
<dbReference type="Proteomes" id="UP000054032">
    <property type="component" value="Unassembled WGS sequence"/>
</dbReference>
<dbReference type="Pfam" id="PF00465">
    <property type="entry name" value="Fe-ADH"/>
    <property type="match status" value="1"/>
</dbReference>
<dbReference type="Pfam" id="PF01144">
    <property type="entry name" value="CoA_trans"/>
    <property type="match status" value="2"/>
</dbReference>
<dbReference type="InterPro" id="IPR018211">
    <property type="entry name" value="ADH_Fe_CS"/>
</dbReference>
<dbReference type="EMBL" id="KI964008">
    <property type="protein sequence ID" value="EUC44265.1"/>
    <property type="molecule type" value="Genomic_DNA"/>
</dbReference>
<dbReference type="Gene3D" id="3.40.1080.10">
    <property type="entry name" value="Glutaconate Coenzyme A-transferase"/>
    <property type="match status" value="2"/>
</dbReference>
<feature type="domain" description="Alcohol dehydrogenase iron-type/glycerol dehydrogenase GldA" evidence="3">
    <location>
        <begin position="28"/>
        <end position="177"/>
    </location>
</feature>
<dbReference type="SUPFAM" id="SSF100950">
    <property type="entry name" value="NagB/RpiA/CoA transferase-like"/>
    <property type="match status" value="2"/>
</dbReference>
<dbReference type="InterPro" id="IPR012792">
    <property type="entry name" value="3-oxoacid_CoA-transf_A"/>
</dbReference>
<dbReference type="GO" id="GO:0046872">
    <property type="term" value="F:metal ion binding"/>
    <property type="evidence" value="ECO:0007669"/>
    <property type="project" value="InterPro"/>
</dbReference>
<proteinExistence type="predicted"/>
<dbReference type="Gene3D" id="3.40.50.1970">
    <property type="match status" value="1"/>
</dbReference>
<dbReference type="PROSITE" id="PS00060">
    <property type="entry name" value="ADH_IRON_2"/>
    <property type="match status" value="1"/>
</dbReference>
<feature type="domain" description="Fe-containing alcohol dehydrogenase-like C-terminal" evidence="4">
    <location>
        <begin position="191"/>
        <end position="365"/>
    </location>
</feature>